<dbReference type="EMBL" id="CAXHTA020000016">
    <property type="protein sequence ID" value="CAL5226302.1"/>
    <property type="molecule type" value="Genomic_DNA"/>
</dbReference>
<protein>
    <submittedName>
        <fullName evidence="1">G9147 protein</fullName>
    </submittedName>
</protein>
<accession>A0ABP1G266</accession>
<comment type="caution">
    <text evidence="1">The sequence shown here is derived from an EMBL/GenBank/DDBJ whole genome shotgun (WGS) entry which is preliminary data.</text>
</comment>
<sequence>MISIDMMPVINPTPRPIKSARRLTESEWMKLDAPALALACFELTRLTPSEVRQLDGMQSHEIYRWLCSECSLTRTMNIKKAARGNITALRKEAASEARLHYAEIDVLSKRDMVTYLRWIRPGLVTDETDGITTLLQTAVDKAKTVATRTNSAVKSLYITYIAQCV</sequence>
<proteinExistence type="predicted"/>
<reference evidence="1 2" key="1">
    <citation type="submission" date="2024-06" db="EMBL/GenBank/DDBJ databases">
        <authorList>
            <person name="Kraege A."/>
            <person name="Thomma B."/>
        </authorList>
    </citation>
    <scope>NUCLEOTIDE SEQUENCE [LARGE SCALE GENOMIC DNA]</scope>
</reference>
<evidence type="ECO:0000313" key="2">
    <source>
        <dbReference type="Proteomes" id="UP001497392"/>
    </source>
</evidence>
<gene>
    <name evidence="1" type="primary">g9147</name>
    <name evidence="1" type="ORF">VP750_LOCUS8208</name>
</gene>
<organism evidence="1 2">
    <name type="scientific">Coccomyxa viridis</name>
    <dbReference type="NCBI Taxonomy" id="1274662"/>
    <lineage>
        <taxon>Eukaryota</taxon>
        <taxon>Viridiplantae</taxon>
        <taxon>Chlorophyta</taxon>
        <taxon>core chlorophytes</taxon>
        <taxon>Trebouxiophyceae</taxon>
        <taxon>Trebouxiophyceae incertae sedis</taxon>
        <taxon>Coccomyxaceae</taxon>
        <taxon>Coccomyxa</taxon>
    </lineage>
</organism>
<evidence type="ECO:0000313" key="1">
    <source>
        <dbReference type="EMBL" id="CAL5226302.1"/>
    </source>
</evidence>
<name>A0ABP1G266_9CHLO</name>
<dbReference type="Proteomes" id="UP001497392">
    <property type="component" value="Unassembled WGS sequence"/>
</dbReference>
<keyword evidence="2" id="KW-1185">Reference proteome</keyword>